<sequence>MIKNYTPNRLARLTVVKACLLFVLVGMMALAGCKGTSTELPSTGALSIVNTSPTSATYDVYVDDVKINNGALPFGGQLKYGSYVSGNHGVKIMIAGRAESLLTKGISIAPQTYTTFYVINRPVNFDALVVTDDVSTTSTTNAFIRFVNVSPDAPAMDLKIKDGNSLFTGRAYKTASGFTQLAAGKYTFEIRDANGVVKATLTDISVGANSYYTILARGLMTPANSEENAFSGQVIVHQ</sequence>
<evidence type="ECO:0000313" key="2">
    <source>
        <dbReference type="EMBL" id="MEE1946590.1"/>
    </source>
</evidence>
<dbReference type="Pfam" id="PF14344">
    <property type="entry name" value="DUF4397"/>
    <property type="match status" value="1"/>
</dbReference>
<gene>
    <name evidence="2" type="ORF">VRU48_15800</name>
</gene>
<dbReference type="PROSITE" id="PS51257">
    <property type="entry name" value="PROKAR_LIPOPROTEIN"/>
    <property type="match status" value="1"/>
</dbReference>
<dbReference type="InterPro" id="IPR025510">
    <property type="entry name" value="DUF4397"/>
</dbReference>
<evidence type="ECO:0000259" key="1">
    <source>
        <dbReference type="Pfam" id="PF14344"/>
    </source>
</evidence>
<keyword evidence="3" id="KW-1185">Reference proteome</keyword>
<comment type="caution">
    <text evidence="2">The sequence shown here is derived from an EMBL/GenBank/DDBJ whole genome shotgun (WGS) entry which is preliminary data.</text>
</comment>
<name>A0ABU7IAU0_9SPHI</name>
<organism evidence="2 3">
    <name type="scientific">Pedobacter albus</name>
    <dbReference type="NCBI Taxonomy" id="3113905"/>
    <lineage>
        <taxon>Bacteria</taxon>
        <taxon>Pseudomonadati</taxon>
        <taxon>Bacteroidota</taxon>
        <taxon>Sphingobacteriia</taxon>
        <taxon>Sphingobacteriales</taxon>
        <taxon>Sphingobacteriaceae</taxon>
        <taxon>Pedobacter</taxon>
    </lineage>
</organism>
<dbReference type="RefSeq" id="WP_330108892.1">
    <property type="nucleotide sequence ID" value="NZ_JAZDQT010000003.1"/>
</dbReference>
<accession>A0ABU7IAU0</accession>
<dbReference type="Proteomes" id="UP001336835">
    <property type="component" value="Unassembled WGS sequence"/>
</dbReference>
<reference evidence="2 3" key="1">
    <citation type="submission" date="2024-01" db="EMBL/GenBank/DDBJ databases">
        <title>Pedobacter sp. nov., isolated from fresh soil.</title>
        <authorList>
            <person name="Le N.T.T."/>
        </authorList>
    </citation>
    <scope>NUCLEOTIDE SEQUENCE [LARGE SCALE GENOMIC DNA]</scope>
    <source>
        <strain evidence="2 3">KR3-3</strain>
    </source>
</reference>
<protein>
    <submittedName>
        <fullName evidence="2">DUF4397 domain-containing protein</fullName>
    </submittedName>
</protein>
<evidence type="ECO:0000313" key="3">
    <source>
        <dbReference type="Proteomes" id="UP001336835"/>
    </source>
</evidence>
<proteinExistence type="predicted"/>
<feature type="domain" description="DUF4397" evidence="1">
    <location>
        <begin position="46"/>
        <end position="158"/>
    </location>
</feature>
<dbReference type="EMBL" id="JAZDQT010000003">
    <property type="protein sequence ID" value="MEE1946590.1"/>
    <property type="molecule type" value="Genomic_DNA"/>
</dbReference>